<dbReference type="SMART" id="SM00646">
    <property type="entry name" value="Ami_3"/>
    <property type="match status" value="1"/>
</dbReference>
<dbReference type="EC" id="3.5.1.28" evidence="4"/>
<dbReference type="RefSeq" id="WP_387719653.1">
    <property type="nucleotide sequence ID" value="NZ_JBIAPI010000005.1"/>
</dbReference>
<feature type="compositionally biased region" description="Polar residues" evidence="2">
    <location>
        <begin position="558"/>
        <end position="593"/>
    </location>
</feature>
<feature type="compositionally biased region" description="Polar residues" evidence="2">
    <location>
        <begin position="304"/>
        <end position="335"/>
    </location>
</feature>
<dbReference type="Gene3D" id="3.40.630.40">
    <property type="entry name" value="Zn-dependent exopeptidases"/>
    <property type="match status" value="1"/>
</dbReference>
<name>A0ABW6QW79_9NOCA</name>
<feature type="compositionally biased region" description="Low complexity" evidence="2">
    <location>
        <begin position="411"/>
        <end position="432"/>
    </location>
</feature>
<proteinExistence type="predicted"/>
<evidence type="ECO:0000256" key="1">
    <source>
        <dbReference type="ARBA" id="ARBA00022801"/>
    </source>
</evidence>
<feature type="region of interest" description="Disordered" evidence="2">
    <location>
        <begin position="278"/>
        <end position="335"/>
    </location>
</feature>
<evidence type="ECO:0000256" key="2">
    <source>
        <dbReference type="SAM" id="MobiDB-lite"/>
    </source>
</evidence>
<dbReference type="InterPro" id="IPR050695">
    <property type="entry name" value="N-acetylmuramoyl_amidase_3"/>
</dbReference>
<reference evidence="4 5" key="1">
    <citation type="submission" date="2024-10" db="EMBL/GenBank/DDBJ databases">
        <title>The Natural Products Discovery Center: Release of the First 8490 Sequenced Strains for Exploring Actinobacteria Biosynthetic Diversity.</title>
        <authorList>
            <person name="Kalkreuter E."/>
            <person name="Kautsar S.A."/>
            <person name="Yang D."/>
            <person name="Bader C.D."/>
            <person name="Teijaro C.N."/>
            <person name="Fluegel L."/>
            <person name="Davis C.M."/>
            <person name="Simpson J.R."/>
            <person name="Lauterbach L."/>
            <person name="Steele A.D."/>
            <person name="Gui C."/>
            <person name="Meng S."/>
            <person name="Li G."/>
            <person name="Viehrig K."/>
            <person name="Ye F."/>
            <person name="Su P."/>
            <person name="Kiefer A.F."/>
            <person name="Nichols A."/>
            <person name="Cepeda A.J."/>
            <person name="Yan W."/>
            <person name="Fan B."/>
            <person name="Jiang Y."/>
            <person name="Adhikari A."/>
            <person name="Zheng C.-J."/>
            <person name="Schuster L."/>
            <person name="Cowan T.M."/>
            <person name="Smanski M.J."/>
            <person name="Chevrette M.G."/>
            <person name="De Carvalho L.P.S."/>
            <person name="Shen B."/>
        </authorList>
    </citation>
    <scope>NUCLEOTIDE SEQUENCE [LARGE SCALE GENOMIC DNA]</scope>
    <source>
        <strain evidence="4 5">NPDC003040</strain>
    </source>
</reference>
<feature type="compositionally biased region" description="Low complexity" evidence="2">
    <location>
        <begin position="475"/>
        <end position="488"/>
    </location>
</feature>
<evidence type="ECO:0000313" key="5">
    <source>
        <dbReference type="Proteomes" id="UP001601948"/>
    </source>
</evidence>
<dbReference type="SUPFAM" id="SSF53187">
    <property type="entry name" value="Zn-dependent exopeptidases"/>
    <property type="match status" value="1"/>
</dbReference>
<feature type="compositionally biased region" description="Low complexity" evidence="2">
    <location>
        <begin position="498"/>
        <end position="553"/>
    </location>
</feature>
<dbReference type="InterPro" id="IPR002508">
    <property type="entry name" value="MurNAc-LAA_cat"/>
</dbReference>
<sequence length="654" mass="66475">MSIYQAFFAKSGIVRAGLGSAVTAAVTVTLSGVVPGTATATPAQSEAATKLAGKTVFVDPGHQGSGHGENVAKQVSDGRGGLKDCQTTGMTTVHGVPEHTINWNVAQLVKTSLEQLGAQVVLSRQDDVGWGGCIDDRARAANESGAVVAVSIHADSAPADQRGFHLIVPELPIPDATINHIQSSAGLAASTAMRDAYVQAGFTPATYASPHGLQSRRDIAGPALTAVPDVFIEMGNGANAEDAALLESQEGQLRHAVAITTGLVSYLLGPQAVTPNVAGEQPAAAPVPQPASTEPAVGIPAPQPASTEAAPQTAPDLQTQAAPRTAPDSQVQAVPQTAPDLQAQAVPQVALDPQAQAVPQVALDPQAQAAPQTVPDPQAQVVPQAVLDPQAQAAPQTVPDLQAQAVPQAALDPQAQAAPQAVPDPQAQAVPPMQTAPQELTLPPADPPLEPSPASIEPQLASNPPQQPHPASTEPPAQSAPVPQAAPQLNSPQLQPYPAATEPPAQSAPAPQAQTAPQPNSPQWQPSPASIDPPAQSAPAPQAQTAPQGQSSPFTPGPGTQQSPTAPGTQQSPTVPGTQQSPTAPGTQQNPSLPGTKPPVDESTDMSAVREIMDMVLTMLMPLAKVLGVDNNMVTAELINLAYALAAKFIAPAK</sequence>
<feature type="region of interest" description="Disordered" evidence="2">
    <location>
        <begin position="411"/>
        <end position="604"/>
    </location>
</feature>
<dbReference type="Pfam" id="PF01520">
    <property type="entry name" value="Amidase_3"/>
    <property type="match status" value="1"/>
</dbReference>
<organism evidence="4 5">
    <name type="scientific">Nocardia suismassiliense</name>
    <dbReference type="NCBI Taxonomy" id="2077092"/>
    <lineage>
        <taxon>Bacteria</taxon>
        <taxon>Bacillati</taxon>
        <taxon>Actinomycetota</taxon>
        <taxon>Actinomycetes</taxon>
        <taxon>Mycobacteriales</taxon>
        <taxon>Nocardiaceae</taxon>
        <taxon>Nocardia</taxon>
    </lineage>
</organism>
<evidence type="ECO:0000313" key="4">
    <source>
        <dbReference type="EMBL" id="MFF3225268.1"/>
    </source>
</evidence>
<accession>A0ABW6QW79</accession>
<dbReference type="CDD" id="cd02696">
    <property type="entry name" value="MurNAc-LAA"/>
    <property type="match status" value="1"/>
</dbReference>
<evidence type="ECO:0000259" key="3">
    <source>
        <dbReference type="SMART" id="SM00646"/>
    </source>
</evidence>
<protein>
    <submittedName>
        <fullName evidence="4">N-acetylmuramoyl-L-alanine amidase</fullName>
        <ecNumber evidence="4">3.5.1.28</ecNumber>
    </submittedName>
</protein>
<gene>
    <name evidence="4" type="ORF">ACFYV7_20920</name>
</gene>
<dbReference type="PANTHER" id="PTHR30404:SF0">
    <property type="entry name" value="N-ACETYLMURAMOYL-L-ALANINE AMIDASE AMIC"/>
    <property type="match status" value="1"/>
</dbReference>
<keyword evidence="5" id="KW-1185">Reference proteome</keyword>
<dbReference type="Proteomes" id="UP001601948">
    <property type="component" value="Unassembled WGS sequence"/>
</dbReference>
<feature type="domain" description="MurNAc-LAA" evidence="3">
    <location>
        <begin position="138"/>
        <end position="264"/>
    </location>
</feature>
<feature type="region of interest" description="Disordered" evidence="2">
    <location>
        <begin position="60"/>
        <end position="83"/>
    </location>
</feature>
<keyword evidence="1 4" id="KW-0378">Hydrolase</keyword>
<dbReference type="GO" id="GO:0008745">
    <property type="term" value="F:N-acetylmuramoyl-L-alanine amidase activity"/>
    <property type="evidence" value="ECO:0007669"/>
    <property type="project" value="UniProtKB-EC"/>
</dbReference>
<comment type="caution">
    <text evidence="4">The sequence shown here is derived from an EMBL/GenBank/DDBJ whole genome shotgun (WGS) entry which is preliminary data.</text>
</comment>
<dbReference type="EMBL" id="JBIAPI010000005">
    <property type="protein sequence ID" value="MFF3225268.1"/>
    <property type="molecule type" value="Genomic_DNA"/>
</dbReference>
<dbReference type="PANTHER" id="PTHR30404">
    <property type="entry name" value="N-ACETYLMURAMOYL-L-ALANINE AMIDASE"/>
    <property type="match status" value="1"/>
</dbReference>